<dbReference type="AlphaFoldDB" id="A0A8J3FSU6"/>
<keyword evidence="3" id="KW-1185">Reference proteome</keyword>
<feature type="compositionally biased region" description="Basic and acidic residues" evidence="1">
    <location>
        <begin position="14"/>
        <end position="30"/>
    </location>
</feature>
<evidence type="ECO:0000313" key="2">
    <source>
        <dbReference type="EMBL" id="GGL19552.1"/>
    </source>
</evidence>
<dbReference type="RefSeq" id="WP_189082951.1">
    <property type="nucleotide sequence ID" value="NZ_BMMX01000068.1"/>
</dbReference>
<evidence type="ECO:0000313" key="3">
    <source>
        <dbReference type="Proteomes" id="UP000656042"/>
    </source>
</evidence>
<proteinExistence type="predicted"/>
<comment type="caution">
    <text evidence="2">The sequence shown here is derived from an EMBL/GenBank/DDBJ whole genome shotgun (WGS) entry which is preliminary data.</text>
</comment>
<accession>A0A8J3FSU6</accession>
<evidence type="ECO:0000256" key="1">
    <source>
        <dbReference type="SAM" id="MobiDB-lite"/>
    </source>
</evidence>
<name>A0A8J3FSU6_9ACTN</name>
<dbReference type="Proteomes" id="UP000656042">
    <property type="component" value="Unassembled WGS sequence"/>
</dbReference>
<sequence length="287" mass="29477">MGADIVPIVNDATPPEREQTPGRGRVHDDAYEPGYSGPDDPSAYASSGPPAYEPDEYGLGPVSGGFGGSVYGQRRIEPSPPPDHGKMIKGALAGLAAGLLVAGVGGFFIGRASVDDAPAVPQAPAAPPALAAIAAANRAEFGADLAPLAQPWLTDMSGCLSDRDPGGPHLGDGQQSHVLCRDGGMYLHFVAYSSADAKSADLAFRQQTALSSAAILPGAEQPGRKLGGVTGAPGTYVEYATRAGDAPALCGVWWSRDNTDAAVYVDVLCDSLGGSWTPLRAVWRRHS</sequence>
<organism evidence="2 3">
    <name type="scientific">Mangrovihabitans endophyticus</name>
    <dbReference type="NCBI Taxonomy" id="1751298"/>
    <lineage>
        <taxon>Bacteria</taxon>
        <taxon>Bacillati</taxon>
        <taxon>Actinomycetota</taxon>
        <taxon>Actinomycetes</taxon>
        <taxon>Micromonosporales</taxon>
        <taxon>Micromonosporaceae</taxon>
        <taxon>Mangrovihabitans</taxon>
    </lineage>
</organism>
<feature type="region of interest" description="Disordered" evidence="1">
    <location>
        <begin position="1"/>
        <end position="59"/>
    </location>
</feature>
<dbReference type="EMBL" id="BMMX01000068">
    <property type="protein sequence ID" value="GGL19552.1"/>
    <property type="molecule type" value="Genomic_DNA"/>
</dbReference>
<protein>
    <submittedName>
        <fullName evidence="2">Uncharacterized protein</fullName>
    </submittedName>
</protein>
<reference evidence="2" key="2">
    <citation type="submission" date="2020-09" db="EMBL/GenBank/DDBJ databases">
        <authorList>
            <person name="Sun Q."/>
            <person name="Zhou Y."/>
        </authorList>
    </citation>
    <scope>NUCLEOTIDE SEQUENCE</scope>
    <source>
        <strain evidence="2">CGMCC 4.7299</strain>
    </source>
</reference>
<reference evidence="2" key="1">
    <citation type="journal article" date="2014" name="Int. J. Syst. Evol. Microbiol.">
        <title>Complete genome sequence of Corynebacterium casei LMG S-19264T (=DSM 44701T), isolated from a smear-ripened cheese.</title>
        <authorList>
            <consortium name="US DOE Joint Genome Institute (JGI-PGF)"/>
            <person name="Walter F."/>
            <person name="Albersmeier A."/>
            <person name="Kalinowski J."/>
            <person name="Ruckert C."/>
        </authorList>
    </citation>
    <scope>NUCLEOTIDE SEQUENCE</scope>
    <source>
        <strain evidence="2">CGMCC 4.7299</strain>
    </source>
</reference>
<gene>
    <name evidence="2" type="ORF">GCM10012284_62630</name>
</gene>